<dbReference type="InterPro" id="IPR011600">
    <property type="entry name" value="Pept_C14_caspase"/>
</dbReference>
<name>A0A9P8AZV0_9AGAR</name>
<dbReference type="PANTHER" id="PTHR48104">
    <property type="entry name" value="METACASPASE-4"/>
    <property type="match status" value="1"/>
</dbReference>
<dbReference type="InterPro" id="IPR050452">
    <property type="entry name" value="Metacaspase"/>
</dbReference>
<evidence type="ECO:0000256" key="3">
    <source>
        <dbReference type="ARBA" id="ARBA00022807"/>
    </source>
</evidence>
<dbReference type="GO" id="GO:0005737">
    <property type="term" value="C:cytoplasm"/>
    <property type="evidence" value="ECO:0007669"/>
    <property type="project" value="TreeGrafter"/>
</dbReference>
<evidence type="ECO:0000313" key="6">
    <source>
        <dbReference type="Proteomes" id="UP000812287"/>
    </source>
</evidence>
<organism evidence="5 6">
    <name type="scientific">Guyanagaster necrorhizus</name>
    <dbReference type="NCBI Taxonomy" id="856835"/>
    <lineage>
        <taxon>Eukaryota</taxon>
        <taxon>Fungi</taxon>
        <taxon>Dikarya</taxon>
        <taxon>Basidiomycota</taxon>
        <taxon>Agaricomycotina</taxon>
        <taxon>Agaricomycetes</taxon>
        <taxon>Agaricomycetidae</taxon>
        <taxon>Agaricales</taxon>
        <taxon>Marasmiineae</taxon>
        <taxon>Physalacriaceae</taxon>
        <taxon>Guyanagaster</taxon>
    </lineage>
</organism>
<evidence type="ECO:0000256" key="1">
    <source>
        <dbReference type="ARBA" id="ARBA00009005"/>
    </source>
</evidence>
<dbReference type="GO" id="GO:0006508">
    <property type="term" value="P:proteolysis"/>
    <property type="evidence" value="ECO:0007669"/>
    <property type="project" value="InterPro"/>
</dbReference>
<comment type="similarity">
    <text evidence="1">Belongs to the peptidase C14B family.</text>
</comment>
<keyword evidence="3" id="KW-0645">Protease</keyword>
<keyword evidence="6" id="KW-1185">Reference proteome</keyword>
<dbReference type="GO" id="GO:0006915">
    <property type="term" value="P:apoptotic process"/>
    <property type="evidence" value="ECO:0007669"/>
    <property type="project" value="UniProtKB-KW"/>
</dbReference>
<dbReference type="AlphaFoldDB" id="A0A9P8AZV0"/>
<accession>A0A9P8AZV0</accession>
<evidence type="ECO:0000313" key="5">
    <source>
        <dbReference type="EMBL" id="KAG7452332.1"/>
    </source>
</evidence>
<dbReference type="Gene3D" id="3.40.50.1460">
    <property type="match status" value="1"/>
</dbReference>
<feature type="domain" description="Peptidase C14 caspase" evidence="4">
    <location>
        <begin position="19"/>
        <end position="369"/>
    </location>
</feature>
<dbReference type="RefSeq" id="XP_043045832.1">
    <property type="nucleotide sequence ID" value="XM_043176608.1"/>
</dbReference>
<proteinExistence type="inferred from homology"/>
<dbReference type="EMBL" id="MU250524">
    <property type="protein sequence ID" value="KAG7452332.1"/>
    <property type="molecule type" value="Genomic_DNA"/>
</dbReference>
<keyword evidence="3" id="KW-0378">Hydrolase</keyword>
<comment type="caution">
    <text evidence="5">The sequence shown here is derived from an EMBL/GenBank/DDBJ whole genome shotgun (WGS) entry which is preliminary data.</text>
</comment>
<gene>
    <name evidence="5" type="ORF">BT62DRAFT_1000073</name>
</gene>
<evidence type="ECO:0000256" key="2">
    <source>
        <dbReference type="ARBA" id="ARBA00022703"/>
    </source>
</evidence>
<dbReference type="SUPFAM" id="SSF52129">
    <property type="entry name" value="Caspase-like"/>
    <property type="match status" value="1"/>
</dbReference>
<evidence type="ECO:0000259" key="4">
    <source>
        <dbReference type="Pfam" id="PF00656"/>
    </source>
</evidence>
<dbReference type="InterPro" id="IPR029030">
    <property type="entry name" value="Caspase-like_dom_sf"/>
</dbReference>
<dbReference type="Proteomes" id="UP000812287">
    <property type="component" value="Unassembled WGS sequence"/>
</dbReference>
<keyword evidence="2" id="KW-0053">Apoptosis</keyword>
<reference evidence="5" key="1">
    <citation type="submission" date="2020-11" db="EMBL/GenBank/DDBJ databases">
        <title>Adaptations for nitrogen fixation in a non-lichenized fungal sporocarp promotes dispersal by wood-feeding termites.</title>
        <authorList>
            <consortium name="DOE Joint Genome Institute"/>
            <person name="Koch R.A."/>
            <person name="Yoon G."/>
            <person name="Arayal U."/>
            <person name="Lail K."/>
            <person name="Amirebrahimi M."/>
            <person name="Labutti K."/>
            <person name="Lipzen A."/>
            <person name="Riley R."/>
            <person name="Barry K."/>
            <person name="Henrissat B."/>
            <person name="Grigoriev I.V."/>
            <person name="Herr J.R."/>
            <person name="Aime M.C."/>
        </authorList>
    </citation>
    <scope>NUCLEOTIDE SEQUENCE</scope>
    <source>
        <strain evidence="5">MCA 3950</strain>
    </source>
</reference>
<dbReference type="PANTHER" id="PTHR48104:SF30">
    <property type="entry name" value="METACASPASE-1"/>
    <property type="match status" value="1"/>
</dbReference>
<sequence length="432" mass="49273">MIETQPQILTHEITQEIPRKRALLIGINKLSDDKGRQQGDIAAAPLVGSHVDVEHMRELLTNNYGYKADNIVTLMDNEGPTELLPTRDNILRHIQQLVLDPKDGEYFFFHYSGHGTQVENLDGTEEDGMDECLIAMDGKIIKDDASVPETSSSDLSYDGVSPPMVQFLCPLYITKAVLDTCHSASLLDLEHFRCNRDFRGPYLHLRQRTSYPRPLWDILRWHTVDTVSCRTVYQLTNKKGITSRKTSIQRLINESFNDSPRMLAKSLSIDSTQADAPSCLEATEQCESPVQVSNLGSPVRMCCNGFCPLPVKRRKVANVVCISSCKDHQQTWEVPGGMSLTQALIKKCSNESYPLLASLMLHVKYEIFKNFCKVFEEVQIYSEKLRLWQEERIKMGLSIQRRNDKFSDMNFRQDPQLSSPEPLDMKTVRWNP</sequence>
<keyword evidence="3" id="KW-0788">Thiol protease</keyword>
<dbReference type="Pfam" id="PF00656">
    <property type="entry name" value="Peptidase_C14"/>
    <property type="match status" value="1"/>
</dbReference>
<dbReference type="OrthoDB" id="3223806at2759"/>
<protein>
    <recommendedName>
        <fullName evidence="4">Peptidase C14 caspase domain-containing protein</fullName>
    </recommendedName>
</protein>
<dbReference type="GeneID" id="66098895"/>
<dbReference type="GO" id="GO:0004197">
    <property type="term" value="F:cysteine-type endopeptidase activity"/>
    <property type="evidence" value="ECO:0007669"/>
    <property type="project" value="InterPro"/>
</dbReference>